<dbReference type="AlphaFoldDB" id="A0A6L7GDS6"/>
<dbReference type="InterPro" id="IPR050706">
    <property type="entry name" value="Cyclic-di-GMP_PDE-like"/>
</dbReference>
<gene>
    <name evidence="3" type="ORF">GRI44_01060</name>
</gene>
<evidence type="ECO:0000259" key="2">
    <source>
        <dbReference type="PROSITE" id="PS50883"/>
    </source>
</evidence>
<feature type="transmembrane region" description="Helical" evidence="1">
    <location>
        <begin position="39"/>
        <end position="60"/>
    </location>
</feature>
<accession>A0A6L7GDS6</accession>
<reference evidence="3 4" key="1">
    <citation type="submission" date="2019-12" db="EMBL/GenBank/DDBJ databases">
        <title>Genomic-based taxomic classification of the family Erythrobacteraceae.</title>
        <authorList>
            <person name="Xu L."/>
        </authorList>
    </citation>
    <scope>NUCLEOTIDE SEQUENCE [LARGE SCALE GENOMIC DNA]</scope>
    <source>
        <strain evidence="3 4">KCTC 52259</strain>
    </source>
</reference>
<keyword evidence="1" id="KW-0472">Membrane</keyword>
<dbReference type="EMBL" id="WTYU01000001">
    <property type="protein sequence ID" value="MXP13344.1"/>
    <property type="molecule type" value="Genomic_DNA"/>
</dbReference>
<evidence type="ECO:0000313" key="3">
    <source>
        <dbReference type="EMBL" id="MXP13344.1"/>
    </source>
</evidence>
<dbReference type="GO" id="GO:0071111">
    <property type="term" value="F:cyclic-guanylate-specific phosphodiesterase activity"/>
    <property type="evidence" value="ECO:0007669"/>
    <property type="project" value="InterPro"/>
</dbReference>
<dbReference type="CDD" id="cd01948">
    <property type="entry name" value="EAL"/>
    <property type="match status" value="1"/>
</dbReference>
<keyword evidence="1" id="KW-0812">Transmembrane</keyword>
<dbReference type="PANTHER" id="PTHR33121:SF70">
    <property type="entry name" value="SIGNALING PROTEIN YKOW"/>
    <property type="match status" value="1"/>
</dbReference>
<dbReference type="SUPFAM" id="SSF141868">
    <property type="entry name" value="EAL domain-like"/>
    <property type="match status" value="1"/>
</dbReference>
<sequence>MTSTCSHSSLSHLRAFPIDEVKIDRSFVSSICTSHQDRLIVQALISIALNLNIGVIAVGIETIEQQKLLLQIGFLQG</sequence>
<keyword evidence="1" id="KW-1133">Transmembrane helix</keyword>
<keyword evidence="4" id="KW-1185">Reference proteome</keyword>
<proteinExistence type="predicted"/>
<dbReference type="OrthoDB" id="9814202at2"/>
<dbReference type="InterPro" id="IPR001633">
    <property type="entry name" value="EAL_dom"/>
</dbReference>
<comment type="caution">
    <text evidence="3">The sequence shown here is derived from an EMBL/GenBank/DDBJ whole genome shotgun (WGS) entry which is preliminary data.</text>
</comment>
<dbReference type="InterPro" id="IPR035919">
    <property type="entry name" value="EAL_sf"/>
</dbReference>
<dbReference type="Pfam" id="PF00563">
    <property type="entry name" value="EAL"/>
    <property type="match status" value="1"/>
</dbReference>
<dbReference type="PROSITE" id="PS50883">
    <property type="entry name" value="EAL"/>
    <property type="match status" value="1"/>
</dbReference>
<feature type="domain" description="EAL" evidence="2">
    <location>
        <begin position="1"/>
        <end position="77"/>
    </location>
</feature>
<dbReference type="Proteomes" id="UP000473531">
    <property type="component" value="Unassembled WGS sequence"/>
</dbReference>
<evidence type="ECO:0000256" key="1">
    <source>
        <dbReference type="SAM" id="Phobius"/>
    </source>
</evidence>
<evidence type="ECO:0000313" key="4">
    <source>
        <dbReference type="Proteomes" id="UP000473531"/>
    </source>
</evidence>
<name>A0A6L7GDS6_9SPHN</name>
<protein>
    <submittedName>
        <fullName evidence="3">EAL domain-containing protein</fullName>
    </submittedName>
</protein>
<dbReference type="PANTHER" id="PTHR33121">
    <property type="entry name" value="CYCLIC DI-GMP PHOSPHODIESTERASE PDEF"/>
    <property type="match status" value="1"/>
</dbReference>
<dbReference type="Gene3D" id="3.20.20.450">
    <property type="entry name" value="EAL domain"/>
    <property type="match status" value="1"/>
</dbReference>
<organism evidence="3 4">
    <name type="scientific">Allopontixanthobacter confluentis</name>
    <dbReference type="NCBI Taxonomy" id="1849021"/>
    <lineage>
        <taxon>Bacteria</taxon>
        <taxon>Pseudomonadati</taxon>
        <taxon>Pseudomonadota</taxon>
        <taxon>Alphaproteobacteria</taxon>
        <taxon>Sphingomonadales</taxon>
        <taxon>Erythrobacteraceae</taxon>
        <taxon>Allopontixanthobacter</taxon>
    </lineage>
</organism>